<comment type="caution">
    <text evidence="4">The sequence shown here is derived from an EMBL/GenBank/DDBJ whole genome shotgun (WGS) entry which is preliminary data.</text>
</comment>
<dbReference type="EMBL" id="CAJNOK010015506">
    <property type="protein sequence ID" value="CAF1226824.1"/>
    <property type="molecule type" value="Genomic_DNA"/>
</dbReference>
<evidence type="ECO:0000313" key="4">
    <source>
        <dbReference type="EMBL" id="CAF1417761.1"/>
    </source>
</evidence>
<evidence type="ECO:0000256" key="2">
    <source>
        <dbReference type="ARBA" id="ARBA00038934"/>
    </source>
</evidence>
<dbReference type="EC" id="2.4.1.186" evidence="2"/>
<dbReference type="Proteomes" id="UP000682733">
    <property type="component" value="Unassembled WGS sequence"/>
</dbReference>
<dbReference type="EMBL" id="CAJOBA010037047">
    <property type="protein sequence ID" value="CAF4034839.1"/>
    <property type="molecule type" value="Genomic_DNA"/>
</dbReference>
<dbReference type="Pfam" id="PF01501">
    <property type="entry name" value="Glyco_transf_8"/>
    <property type="match status" value="1"/>
</dbReference>
<protein>
    <recommendedName>
        <fullName evidence="2">glycogenin glucosyltransferase</fullName>
        <ecNumber evidence="2">2.4.1.186</ecNumber>
    </recommendedName>
</protein>
<evidence type="ECO:0000313" key="6">
    <source>
        <dbReference type="EMBL" id="CAF4302751.1"/>
    </source>
</evidence>
<evidence type="ECO:0000313" key="7">
    <source>
        <dbReference type="Proteomes" id="UP000663829"/>
    </source>
</evidence>
<dbReference type="Gene3D" id="3.90.550.10">
    <property type="entry name" value="Spore Coat Polysaccharide Biosynthesis Protein SpsA, Chain A"/>
    <property type="match status" value="1"/>
</dbReference>
<name>A0A815M1C0_9BILA</name>
<comment type="similarity">
    <text evidence="1">Belongs to the glycosyltransferase 8 family. Glycogenin subfamily.</text>
</comment>
<gene>
    <name evidence="4" type="ORF">GPM918_LOCUS33645</name>
    <name evidence="3" type="ORF">OVA965_LOCUS25188</name>
    <name evidence="6" type="ORF">SRO942_LOCUS34335</name>
    <name evidence="5" type="ORF">TMI583_LOCUS25913</name>
</gene>
<dbReference type="AlphaFoldDB" id="A0A815M1C0"/>
<dbReference type="EMBL" id="CAJOBC010083515">
    <property type="protein sequence ID" value="CAF4302751.1"/>
    <property type="molecule type" value="Genomic_DNA"/>
</dbReference>
<dbReference type="Proteomes" id="UP000681722">
    <property type="component" value="Unassembled WGS sequence"/>
</dbReference>
<sequence>MNSFGAGAVIVLALAIGIYYQQYSWDETPTARRAWLTLLSNDEYVPGVLALARSLKRVKSAYPLVVMITLDTVSQEAQQLVLDEGCQLRPIDTLLPKQDKKNLAFERFIHGWTKLRAFQMIDVCDKCVMMDADVIVLQNMDELFELEDNPNFAAVQTCICNPAKNPLYPDYWKPQNCPYTHEQHSHSSAEVDSRGRMFNGGLFLMHPNQTVFEEMLVALNTWDLSLFKFTEQDFLNKFYHTTWRRLPYVYNTLKTFSKTHPYLWDETKIKAIHYILAKPWDKLDPDNAAYEEINRLWQEAYDWREQTTAQSPTNL</sequence>
<evidence type="ECO:0000313" key="3">
    <source>
        <dbReference type="EMBL" id="CAF1226824.1"/>
    </source>
</evidence>
<dbReference type="InterPro" id="IPR029044">
    <property type="entry name" value="Nucleotide-diphossugar_trans"/>
</dbReference>
<accession>A0A815M1C0</accession>
<organism evidence="4 7">
    <name type="scientific">Didymodactylos carnosus</name>
    <dbReference type="NCBI Taxonomy" id="1234261"/>
    <lineage>
        <taxon>Eukaryota</taxon>
        <taxon>Metazoa</taxon>
        <taxon>Spiralia</taxon>
        <taxon>Gnathifera</taxon>
        <taxon>Rotifera</taxon>
        <taxon>Eurotatoria</taxon>
        <taxon>Bdelloidea</taxon>
        <taxon>Philodinida</taxon>
        <taxon>Philodinidae</taxon>
        <taxon>Didymodactylos</taxon>
    </lineage>
</organism>
<reference evidence="4" key="1">
    <citation type="submission" date="2021-02" db="EMBL/GenBank/DDBJ databases">
        <authorList>
            <person name="Nowell W R."/>
        </authorList>
    </citation>
    <scope>NUCLEOTIDE SEQUENCE</scope>
</reference>
<dbReference type="OrthoDB" id="2014201at2759"/>
<keyword evidence="7" id="KW-1185">Reference proteome</keyword>
<dbReference type="InterPro" id="IPR002495">
    <property type="entry name" value="Glyco_trans_8"/>
</dbReference>
<dbReference type="GO" id="GO:0005978">
    <property type="term" value="P:glycogen biosynthetic process"/>
    <property type="evidence" value="ECO:0007669"/>
    <property type="project" value="UniProtKB-ARBA"/>
</dbReference>
<dbReference type="EMBL" id="CAJNOQ010018085">
    <property type="protein sequence ID" value="CAF1417761.1"/>
    <property type="molecule type" value="Genomic_DNA"/>
</dbReference>
<evidence type="ECO:0000313" key="5">
    <source>
        <dbReference type="EMBL" id="CAF4034839.1"/>
    </source>
</evidence>
<proteinExistence type="inferred from homology"/>
<dbReference type="Proteomes" id="UP000677228">
    <property type="component" value="Unassembled WGS sequence"/>
</dbReference>
<dbReference type="GO" id="GO:0008466">
    <property type="term" value="F:glycogenin glucosyltransferase activity"/>
    <property type="evidence" value="ECO:0007669"/>
    <property type="project" value="UniProtKB-EC"/>
</dbReference>
<dbReference type="InterPro" id="IPR050587">
    <property type="entry name" value="GNT1/Glycosyltrans_8"/>
</dbReference>
<dbReference type="Proteomes" id="UP000663829">
    <property type="component" value="Unassembled WGS sequence"/>
</dbReference>
<dbReference type="CDD" id="cd02537">
    <property type="entry name" value="GT8_Glycogenin"/>
    <property type="match status" value="1"/>
</dbReference>
<evidence type="ECO:0000256" key="1">
    <source>
        <dbReference type="ARBA" id="ARBA00038162"/>
    </source>
</evidence>
<dbReference type="SUPFAM" id="SSF53448">
    <property type="entry name" value="Nucleotide-diphospho-sugar transferases"/>
    <property type="match status" value="1"/>
</dbReference>
<dbReference type="PANTHER" id="PTHR11183">
    <property type="entry name" value="GLYCOGENIN SUBFAMILY MEMBER"/>
    <property type="match status" value="1"/>
</dbReference>